<dbReference type="GO" id="GO:0030170">
    <property type="term" value="F:pyridoxal phosphate binding"/>
    <property type="evidence" value="ECO:0007669"/>
    <property type="project" value="InterPro"/>
</dbReference>
<comment type="catalytic activity">
    <reaction evidence="7">
        <text>(S)-4-amino-5-oxopentanoate = 5-aminolevulinate</text>
        <dbReference type="Rhea" id="RHEA:14265"/>
        <dbReference type="ChEBI" id="CHEBI:57501"/>
        <dbReference type="ChEBI" id="CHEBI:356416"/>
        <dbReference type="EC" id="5.4.3.8"/>
    </reaction>
</comment>
<dbReference type="FunFam" id="3.40.640.10:FF:000021">
    <property type="entry name" value="Glutamate-1-semialdehyde 2,1-aminomutase"/>
    <property type="match status" value="1"/>
</dbReference>
<keyword evidence="8" id="KW-0032">Aminotransferase</keyword>
<dbReference type="EC" id="5.4.3.8" evidence="7"/>
<evidence type="ECO:0000256" key="4">
    <source>
        <dbReference type="ARBA" id="ARBA00022898"/>
    </source>
</evidence>
<keyword evidence="4 7" id="KW-0663">Pyridoxal phosphate</keyword>
<dbReference type="NCBIfam" id="TIGR00713">
    <property type="entry name" value="hemL"/>
    <property type="match status" value="1"/>
</dbReference>
<comment type="similarity">
    <text evidence="3 7">Belongs to the class-III pyridoxal-phosphate-dependent aminotransferase family. HemL subfamily.</text>
</comment>
<keyword evidence="6 7" id="KW-0627">Porphyrin biosynthesis</keyword>
<dbReference type="STRING" id="51642.NSMM_260096"/>
<dbReference type="OrthoDB" id="3398487at2"/>
<dbReference type="PANTHER" id="PTHR43713">
    <property type="entry name" value="GLUTAMATE-1-SEMIALDEHYDE 2,1-AMINOMUTASE"/>
    <property type="match status" value="1"/>
</dbReference>
<dbReference type="GO" id="GO:0008483">
    <property type="term" value="F:transaminase activity"/>
    <property type="evidence" value="ECO:0007669"/>
    <property type="project" value="UniProtKB-KW"/>
</dbReference>
<dbReference type="HAMAP" id="MF_00375">
    <property type="entry name" value="HemL_aminotrans_3"/>
    <property type="match status" value="1"/>
</dbReference>
<keyword evidence="5 7" id="KW-0413">Isomerase</keyword>
<evidence type="ECO:0000256" key="7">
    <source>
        <dbReference type="HAMAP-Rule" id="MF_00375"/>
    </source>
</evidence>
<dbReference type="PANTHER" id="PTHR43713:SF3">
    <property type="entry name" value="GLUTAMATE-1-SEMIALDEHYDE 2,1-AMINOMUTASE 1, CHLOROPLASTIC-RELATED"/>
    <property type="match status" value="1"/>
</dbReference>
<dbReference type="GO" id="GO:0042286">
    <property type="term" value="F:glutamate-1-semialdehyde 2,1-aminomutase activity"/>
    <property type="evidence" value="ECO:0007669"/>
    <property type="project" value="UniProtKB-UniRule"/>
</dbReference>
<gene>
    <name evidence="7 8" type="primary">hemL</name>
    <name evidence="8" type="ORF">NSMM_260096</name>
</gene>
<organism evidence="8 9">
    <name type="scientific">Nitrosomonas mobilis</name>
    <dbReference type="NCBI Taxonomy" id="51642"/>
    <lineage>
        <taxon>Bacteria</taxon>
        <taxon>Pseudomonadati</taxon>
        <taxon>Pseudomonadota</taxon>
        <taxon>Betaproteobacteria</taxon>
        <taxon>Nitrosomonadales</taxon>
        <taxon>Nitrosomonadaceae</taxon>
        <taxon>Nitrosomonas</taxon>
    </lineage>
</organism>
<dbReference type="PROSITE" id="PS00600">
    <property type="entry name" value="AA_TRANSFER_CLASS_3"/>
    <property type="match status" value="1"/>
</dbReference>
<reference evidence="8 9" key="1">
    <citation type="submission" date="2016-10" db="EMBL/GenBank/DDBJ databases">
        <authorList>
            <person name="de Groot N.N."/>
        </authorList>
    </citation>
    <scope>NUCLEOTIDE SEQUENCE [LARGE SCALE GENOMIC DNA]</scope>
    <source>
        <strain evidence="8">1</strain>
    </source>
</reference>
<dbReference type="SUPFAM" id="SSF53383">
    <property type="entry name" value="PLP-dependent transferases"/>
    <property type="match status" value="1"/>
</dbReference>
<feature type="modified residue" description="N6-(pyridoxal phosphate)lysine" evidence="7">
    <location>
        <position position="266"/>
    </location>
</feature>
<dbReference type="Gene3D" id="3.40.640.10">
    <property type="entry name" value="Type I PLP-dependent aspartate aminotransferase-like (Major domain)"/>
    <property type="match status" value="1"/>
</dbReference>
<dbReference type="InterPro" id="IPR015424">
    <property type="entry name" value="PyrdxlP-dep_Trfase"/>
</dbReference>
<comment type="cofactor">
    <cofactor evidence="1 7">
        <name>pyridoxal 5'-phosphate</name>
        <dbReference type="ChEBI" id="CHEBI:597326"/>
    </cofactor>
</comment>
<dbReference type="Gene3D" id="3.90.1150.10">
    <property type="entry name" value="Aspartate Aminotransferase, domain 1"/>
    <property type="match status" value="1"/>
</dbReference>
<dbReference type="Pfam" id="PF00202">
    <property type="entry name" value="Aminotran_3"/>
    <property type="match status" value="1"/>
</dbReference>
<keyword evidence="9" id="KW-1185">Reference proteome</keyword>
<keyword evidence="8" id="KW-0808">Transferase</keyword>
<protein>
    <recommendedName>
        <fullName evidence="7">Glutamate-1-semialdehyde 2,1-aminomutase</fullName>
        <shortName evidence="7">GSA</shortName>
        <ecNumber evidence="7">5.4.3.8</ecNumber>
    </recommendedName>
    <alternativeName>
        <fullName evidence="7">Glutamate-1-semialdehyde aminotransferase</fullName>
        <shortName evidence="7">GSA-AT</shortName>
    </alternativeName>
</protein>
<name>A0A1G5SD85_9PROT</name>
<dbReference type="InterPro" id="IPR049704">
    <property type="entry name" value="Aminotrans_3_PPA_site"/>
</dbReference>
<evidence type="ECO:0000256" key="1">
    <source>
        <dbReference type="ARBA" id="ARBA00001933"/>
    </source>
</evidence>
<evidence type="ECO:0000256" key="3">
    <source>
        <dbReference type="ARBA" id="ARBA00008981"/>
    </source>
</evidence>
<dbReference type="CDD" id="cd00610">
    <property type="entry name" value="OAT_like"/>
    <property type="match status" value="1"/>
</dbReference>
<sequence>MTITNQQLFERSQQFIPGGVNSPVRAFKSVGGTPVFFQRGQGAYFWDVEGKSYIDYVGSWGPLILGHAHPAVVKVVQEAVQNGMSFGAPTAAELEMAELLCTLLPSIEQVRLVSSGTEAGMSAIRLARGFTGRSRIIKFEGCYHGHDDALLVKAGSGALTFGNPSSAGVPAETVSHTLVLDYNDVAGLEKAFSELGNEIAAVIVEPIAGNMNLIKADPEFLAVLRKLCTQHGSLLVLDEVMTGFRVGLQCAQGIYGIQPDLTILGKVIGGGMPMAAFGGRRDVMQCLAPLGPVYQAGTLSGNPVAVAAGLETLRQIQTEGFFEKLSTRTRQLTDGLVAVARKYGVRFSAQSEGGMFGIYFGENPPKTFTEVMACDREAFNRFFHAMLAEGIYFAPSSFEAGFVSSTHGDAEIEKTLNAAERVFEQGL</sequence>
<comment type="subunit">
    <text evidence="7">Homodimer.</text>
</comment>
<dbReference type="GO" id="GO:0005737">
    <property type="term" value="C:cytoplasm"/>
    <property type="evidence" value="ECO:0007669"/>
    <property type="project" value="UniProtKB-SubCell"/>
</dbReference>
<accession>A0A1G5SD85</accession>
<dbReference type="GO" id="GO:0006782">
    <property type="term" value="P:protoporphyrinogen IX biosynthetic process"/>
    <property type="evidence" value="ECO:0007669"/>
    <property type="project" value="UniProtKB-UniRule"/>
</dbReference>
<dbReference type="UniPathway" id="UPA00251">
    <property type="reaction ID" value="UER00317"/>
</dbReference>
<proteinExistence type="inferred from homology"/>
<evidence type="ECO:0000256" key="2">
    <source>
        <dbReference type="ARBA" id="ARBA00004819"/>
    </source>
</evidence>
<evidence type="ECO:0000313" key="9">
    <source>
        <dbReference type="Proteomes" id="UP000198729"/>
    </source>
</evidence>
<comment type="subcellular location">
    <subcellularLocation>
        <location evidence="7">Cytoplasm</location>
    </subcellularLocation>
</comment>
<dbReference type="InterPro" id="IPR004639">
    <property type="entry name" value="4pyrrol_synth_GluAld_NH2Trfase"/>
</dbReference>
<dbReference type="AlphaFoldDB" id="A0A1G5SD85"/>
<dbReference type="Proteomes" id="UP000198729">
    <property type="component" value="Unassembled WGS sequence"/>
</dbReference>
<evidence type="ECO:0000313" key="8">
    <source>
        <dbReference type="EMBL" id="SCZ84800.1"/>
    </source>
</evidence>
<evidence type="ECO:0000256" key="5">
    <source>
        <dbReference type="ARBA" id="ARBA00023235"/>
    </source>
</evidence>
<comment type="pathway">
    <text evidence="2">Porphyrin-containing compound metabolism; protoporphyrin-IX biosynthesis; 5-aminolevulinate from L-glutamyl-tRNA(Glu): step 2/2.</text>
</comment>
<dbReference type="NCBIfam" id="NF000818">
    <property type="entry name" value="PRK00062.1"/>
    <property type="match status" value="1"/>
</dbReference>
<dbReference type="RefSeq" id="WP_090284562.1">
    <property type="nucleotide sequence ID" value="NZ_FMWO01000032.1"/>
</dbReference>
<dbReference type="InterPro" id="IPR005814">
    <property type="entry name" value="Aminotrans_3"/>
</dbReference>
<dbReference type="EMBL" id="FMWO01000032">
    <property type="protein sequence ID" value="SCZ84800.1"/>
    <property type="molecule type" value="Genomic_DNA"/>
</dbReference>
<keyword evidence="7" id="KW-0963">Cytoplasm</keyword>
<dbReference type="InterPro" id="IPR015422">
    <property type="entry name" value="PyrdxlP-dep_Trfase_small"/>
</dbReference>
<dbReference type="InterPro" id="IPR015421">
    <property type="entry name" value="PyrdxlP-dep_Trfase_major"/>
</dbReference>
<evidence type="ECO:0000256" key="6">
    <source>
        <dbReference type="ARBA" id="ARBA00023244"/>
    </source>
</evidence>